<dbReference type="EMBL" id="BRXY01000466">
    <property type="protein sequence ID" value="GMH96339.1"/>
    <property type="molecule type" value="Genomic_DNA"/>
</dbReference>
<dbReference type="Gene3D" id="3.30.470.20">
    <property type="entry name" value="ATP-grasp fold, B domain"/>
    <property type="match status" value="1"/>
</dbReference>
<gene>
    <name evidence="5" type="ORF">TrST_g1421</name>
</gene>
<dbReference type="GO" id="GO:0036064">
    <property type="term" value="C:ciliary basal body"/>
    <property type="evidence" value="ECO:0007669"/>
    <property type="project" value="TreeGrafter"/>
</dbReference>
<sequence>MKAKSWLALGVAMTFCSGFLLTVFLNTQVAQEPHHTYKVLSPKVPEKLAHNKNFNFHIPIQSLEASLIPEDVADMTHVDEERTELEKFAHQKPEPAKRKWDGKLLTKEEADEAIEESVKKHEEESNPCSSTGRDPGSTRIFKVGKRKDFQSSIADALFTLNMCKNDREHKRYDFYWDETFDKHSSTDEKEREKYLNVNIKEGASLSSIPGARLAIGLKPSLARVHNSCLKLLSPSQCAFTKRAFNFERESNKLHIEDGTKRFIDFAHELSYTQEAQSDWPQLWIFKPQESFLGQGIKLLKVDEEDVRDRSGIGHWAASRFPSGSWTLQEYVRNPALFKGRKFDVRVWSVLMSTEPLRIYTLGHGFPKVSTKLYDPSPEYLEDLCMHIKMPLGPGCKAKNLVSPYPKNTEDGWAKGLEFSPTSPDVNWPSMWTQIEDQVSVVVLAGLSKMKLEEHKIFKDEQKKRDSYRRFVFLSPDFAVDDTGKVFMEEMNTNGFMIGDTYANFFPAQEETVVAMRLLGADGFPDKWKYKSNAEQVVSAFCDEYHACDQRIRTELARFIDEEMHAEMWKRNFPPREDNWPGFDSVKLFWQKYSKLMKEEIDEENDDPTIENLYEPTEMDVATWRFVEWRRGVSLGAEDDTESVKLRKLVKRTCKHCNVIEGEDKKSTDERPWYNEYEDAYFE</sequence>
<dbReference type="Pfam" id="PF03133">
    <property type="entry name" value="TTL"/>
    <property type="match status" value="1"/>
</dbReference>
<accession>A0A9W7BZA3</accession>
<proteinExistence type="predicted"/>
<dbReference type="GO" id="GO:0015631">
    <property type="term" value="F:tubulin binding"/>
    <property type="evidence" value="ECO:0007669"/>
    <property type="project" value="TreeGrafter"/>
</dbReference>
<keyword evidence="6" id="KW-1185">Reference proteome</keyword>
<keyword evidence="2" id="KW-0547">Nucleotide-binding</keyword>
<dbReference type="InterPro" id="IPR004344">
    <property type="entry name" value="TTL/TTLL_fam"/>
</dbReference>
<evidence type="ECO:0000256" key="1">
    <source>
        <dbReference type="ARBA" id="ARBA00022598"/>
    </source>
</evidence>
<reference evidence="6" key="1">
    <citation type="journal article" date="2023" name="Commun. Biol.">
        <title>Genome analysis of Parmales, the sister group of diatoms, reveals the evolutionary specialization of diatoms from phago-mixotrophs to photoautotrophs.</title>
        <authorList>
            <person name="Ban H."/>
            <person name="Sato S."/>
            <person name="Yoshikawa S."/>
            <person name="Yamada K."/>
            <person name="Nakamura Y."/>
            <person name="Ichinomiya M."/>
            <person name="Sato N."/>
            <person name="Blanc-Mathieu R."/>
            <person name="Endo H."/>
            <person name="Kuwata A."/>
            <person name="Ogata H."/>
        </authorList>
    </citation>
    <scope>NUCLEOTIDE SEQUENCE [LARGE SCALE GENOMIC DNA]</scope>
    <source>
        <strain evidence="6">NIES 3701</strain>
    </source>
</reference>
<evidence type="ECO:0000256" key="2">
    <source>
        <dbReference type="ARBA" id="ARBA00022741"/>
    </source>
</evidence>
<protein>
    <submittedName>
        <fullName evidence="5">Uncharacterized protein</fullName>
    </submittedName>
</protein>
<dbReference type="AlphaFoldDB" id="A0A9W7BZA3"/>
<evidence type="ECO:0000256" key="4">
    <source>
        <dbReference type="SAM" id="MobiDB-lite"/>
    </source>
</evidence>
<dbReference type="PROSITE" id="PS51221">
    <property type="entry name" value="TTL"/>
    <property type="match status" value="1"/>
</dbReference>
<dbReference type="OrthoDB" id="202825at2759"/>
<dbReference type="GO" id="GO:0005524">
    <property type="term" value="F:ATP binding"/>
    <property type="evidence" value="ECO:0007669"/>
    <property type="project" value="UniProtKB-KW"/>
</dbReference>
<dbReference type="GO" id="GO:0000226">
    <property type="term" value="P:microtubule cytoskeleton organization"/>
    <property type="evidence" value="ECO:0007669"/>
    <property type="project" value="TreeGrafter"/>
</dbReference>
<name>A0A9W7BZA3_9STRA</name>
<dbReference type="PANTHER" id="PTHR12241">
    <property type="entry name" value="TUBULIN POLYGLUTAMYLASE"/>
    <property type="match status" value="1"/>
</dbReference>
<keyword evidence="3" id="KW-0067">ATP-binding</keyword>
<dbReference type="Proteomes" id="UP001165085">
    <property type="component" value="Unassembled WGS sequence"/>
</dbReference>
<evidence type="ECO:0000313" key="5">
    <source>
        <dbReference type="EMBL" id="GMH96339.1"/>
    </source>
</evidence>
<organism evidence="5 6">
    <name type="scientific">Triparma strigata</name>
    <dbReference type="NCBI Taxonomy" id="1606541"/>
    <lineage>
        <taxon>Eukaryota</taxon>
        <taxon>Sar</taxon>
        <taxon>Stramenopiles</taxon>
        <taxon>Ochrophyta</taxon>
        <taxon>Bolidophyceae</taxon>
        <taxon>Parmales</taxon>
        <taxon>Triparmaceae</taxon>
        <taxon>Triparma</taxon>
    </lineage>
</organism>
<keyword evidence="1" id="KW-0436">Ligase</keyword>
<dbReference type="GO" id="GO:0070740">
    <property type="term" value="F:tubulin-glutamic acid ligase activity"/>
    <property type="evidence" value="ECO:0007669"/>
    <property type="project" value="TreeGrafter"/>
</dbReference>
<comment type="caution">
    <text evidence="5">The sequence shown here is derived from an EMBL/GenBank/DDBJ whole genome shotgun (WGS) entry which is preliminary data.</text>
</comment>
<feature type="region of interest" description="Disordered" evidence="4">
    <location>
        <begin position="111"/>
        <end position="139"/>
    </location>
</feature>
<evidence type="ECO:0000256" key="3">
    <source>
        <dbReference type="ARBA" id="ARBA00022840"/>
    </source>
</evidence>
<dbReference type="PANTHER" id="PTHR12241:SF147">
    <property type="entry name" value="TUBULIN POLYGLUTAMYLASE TTLL7"/>
    <property type="match status" value="1"/>
</dbReference>
<evidence type="ECO:0000313" key="6">
    <source>
        <dbReference type="Proteomes" id="UP001165085"/>
    </source>
</evidence>